<organism evidence="5 6">
    <name type="scientific">Gracilibacillus boraciitolerans JCM 21714</name>
    <dbReference type="NCBI Taxonomy" id="1298598"/>
    <lineage>
        <taxon>Bacteria</taxon>
        <taxon>Bacillati</taxon>
        <taxon>Bacillota</taxon>
        <taxon>Bacilli</taxon>
        <taxon>Bacillales</taxon>
        <taxon>Bacillaceae</taxon>
        <taxon>Gracilibacillus</taxon>
    </lineage>
</organism>
<sequence>MINQKGNPVENANNRVTVKVDGAGRLIGLDNGGDQTDYDQYKGISRRLFNGKLMAIVATTFEAGLIHVKVTSPTLPEASLELTACSPEEKLPNKNPITSNQPSAILTGQQNEIPVRKIEISSDNGQFLNDKQPTANVIATLSPTNTDYQEVEWSVVNDVGIDSNIASIQPNGQQAMVTAFGDGGDFRVRCTSRNGKNTINLISELEFKAKGLGTAYKDPYSFISAGLYDEHEGELTNGNERGVATSRDGESQVGFRDIDFGKEGSDKVTISIFALSSEPYELQIWEGMPGGESSSTLLADAIYQKESKWNVYQEEIFSLSKKLKGVTSLSFVTNKKMHIKGFCFEKQNRAFEQNYAVDADKIYGDHFTKLADRVEQIGNNVSFDFEGLDFGEKGATQIVLYGHSPIDKNSIHIRCFDGEEETANILEFNHTEQYQKKIFPITKVTGIQNISIIFLPGSNFNLSWFQFKE</sequence>
<dbReference type="Gene3D" id="2.60.40.1080">
    <property type="match status" value="1"/>
</dbReference>
<keyword evidence="3" id="KW-0326">Glycosidase</keyword>
<evidence type="ECO:0000256" key="2">
    <source>
        <dbReference type="ARBA" id="ARBA00022801"/>
    </source>
</evidence>
<protein>
    <submittedName>
        <fullName evidence="5">Beta-galactosidase</fullName>
    </submittedName>
</protein>
<keyword evidence="6" id="KW-1185">Reference proteome</keyword>
<dbReference type="GO" id="GO:0016798">
    <property type="term" value="F:hydrolase activity, acting on glycosyl bonds"/>
    <property type="evidence" value="ECO:0007669"/>
    <property type="project" value="UniProtKB-KW"/>
</dbReference>
<comment type="similarity">
    <text evidence="1">Belongs to the glycosyl hydrolase 2 family.</text>
</comment>
<name>W4VF32_9BACI</name>
<dbReference type="STRING" id="1298598.JCM21714_970"/>
<dbReference type="InterPro" id="IPR013783">
    <property type="entry name" value="Ig-like_fold"/>
</dbReference>
<dbReference type="Proteomes" id="UP000019102">
    <property type="component" value="Unassembled WGS sequence"/>
</dbReference>
<dbReference type="InterPro" id="IPR040605">
    <property type="entry name" value="Glyco_hydro2_dom5"/>
</dbReference>
<gene>
    <name evidence="5" type="ORF">JCM21714_970</name>
</gene>
<dbReference type="eggNOG" id="COG3250">
    <property type="taxonomic scope" value="Bacteria"/>
</dbReference>
<keyword evidence="2" id="KW-0378">Hydrolase</keyword>
<dbReference type="EMBL" id="BAVS01000002">
    <property type="protein sequence ID" value="GAE91995.1"/>
    <property type="molecule type" value="Genomic_DNA"/>
</dbReference>
<evidence type="ECO:0000313" key="6">
    <source>
        <dbReference type="Proteomes" id="UP000019102"/>
    </source>
</evidence>
<dbReference type="Gene3D" id="2.60.120.260">
    <property type="entry name" value="Galactose-binding domain-like"/>
    <property type="match status" value="2"/>
</dbReference>
<dbReference type="Gene3D" id="2.60.40.10">
    <property type="entry name" value="Immunoglobulins"/>
    <property type="match status" value="1"/>
</dbReference>
<accession>W4VF32</accession>
<dbReference type="AlphaFoldDB" id="W4VF32"/>
<reference evidence="5 6" key="1">
    <citation type="journal article" date="2014" name="Genome Announc.">
        <title>Draft Genome Sequence of the Boron-Tolerant and Moderately Halotolerant Bacterium Gracilibacillus boraciitolerans JCM 21714T.</title>
        <authorList>
            <person name="Ahmed I."/>
            <person name="Oshima K."/>
            <person name="Suda W."/>
            <person name="Kitamura K."/>
            <person name="Iida T."/>
            <person name="Ohmori Y."/>
            <person name="Fujiwara T."/>
            <person name="Hattori M."/>
            <person name="Ohkuma M."/>
        </authorList>
    </citation>
    <scope>NUCLEOTIDE SEQUENCE [LARGE SCALE GENOMIC DNA]</scope>
    <source>
        <strain evidence="5 6">JCM 21714</strain>
    </source>
</reference>
<comment type="caution">
    <text evidence="5">The sequence shown here is derived from an EMBL/GenBank/DDBJ whole genome shotgun (WGS) entry which is preliminary data.</text>
</comment>
<evidence type="ECO:0000313" key="5">
    <source>
        <dbReference type="EMBL" id="GAE91995.1"/>
    </source>
</evidence>
<evidence type="ECO:0000256" key="1">
    <source>
        <dbReference type="ARBA" id="ARBA00007401"/>
    </source>
</evidence>
<evidence type="ECO:0000256" key="3">
    <source>
        <dbReference type="ARBA" id="ARBA00023295"/>
    </source>
</evidence>
<proteinExistence type="inferred from homology"/>
<feature type="domain" description="Glycoside hydrolase family 2" evidence="4">
    <location>
        <begin position="3"/>
        <end position="80"/>
    </location>
</feature>
<evidence type="ECO:0000259" key="4">
    <source>
        <dbReference type="Pfam" id="PF18565"/>
    </source>
</evidence>
<dbReference type="InterPro" id="IPR008979">
    <property type="entry name" value="Galactose-bd-like_sf"/>
</dbReference>
<dbReference type="SUPFAM" id="SSF49785">
    <property type="entry name" value="Galactose-binding domain-like"/>
    <property type="match status" value="1"/>
</dbReference>
<dbReference type="Pfam" id="PF18565">
    <property type="entry name" value="Glyco_hydro2_C5"/>
    <property type="match status" value="1"/>
</dbReference>